<evidence type="ECO:0000256" key="1">
    <source>
        <dbReference type="ARBA" id="ARBA00022723"/>
    </source>
</evidence>
<dbReference type="EMBL" id="MU251271">
    <property type="protein sequence ID" value="KAG9251089.1"/>
    <property type="molecule type" value="Genomic_DNA"/>
</dbReference>
<dbReference type="PANTHER" id="PTHR46910">
    <property type="entry name" value="TRANSCRIPTION FACTOR PDR1"/>
    <property type="match status" value="1"/>
</dbReference>
<dbReference type="GO" id="GO:0006351">
    <property type="term" value="P:DNA-templated transcription"/>
    <property type="evidence" value="ECO:0007669"/>
    <property type="project" value="InterPro"/>
</dbReference>
<reference evidence="4" key="1">
    <citation type="journal article" date="2021" name="IMA Fungus">
        <title>Genomic characterization of three marine fungi, including Emericellopsis atlantica sp. nov. with signatures of a generalist lifestyle and marine biomass degradation.</title>
        <authorList>
            <person name="Hagestad O.C."/>
            <person name="Hou L."/>
            <person name="Andersen J.H."/>
            <person name="Hansen E.H."/>
            <person name="Altermark B."/>
            <person name="Li C."/>
            <person name="Kuhnert E."/>
            <person name="Cox R.J."/>
            <person name="Crous P.W."/>
            <person name="Spatafora J.W."/>
            <person name="Lail K."/>
            <person name="Amirebrahimi M."/>
            <person name="Lipzen A."/>
            <person name="Pangilinan J."/>
            <person name="Andreopoulos W."/>
            <person name="Hayes R.D."/>
            <person name="Ng V."/>
            <person name="Grigoriev I.V."/>
            <person name="Jackson S.A."/>
            <person name="Sutton T.D.S."/>
            <person name="Dobson A.D.W."/>
            <person name="Rama T."/>
        </authorList>
    </citation>
    <scope>NUCLEOTIDE SEQUENCE</scope>
    <source>
        <strain evidence="4">TS7</strain>
    </source>
</reference>
<dbReference type="SUPFAM" id="SSF57701">
    <property type="entry name" value="Zn2/Cys6 DNA-binding domain"/>
    <property type="match status" value="1"/>
</dbReference>
<keyword evidence="5" id="KW-1185">Reference proteome</keyword>
<dbReference type="CDD" id="cd12148">
    <property type="entry name" value="fungal_TF_MHR"/>
    <property type="match status" value="1"/>
</dbReference>
<dbReference type="Proteomes" id="UP000887229">
    <property type="component" value="Unassembled WGS sequence"/>
</dbReference>
<evidence type="ECO:0000256" key="2">
    <source>
        <dbReference type="ARBA" id="ARBA00023242"/>
    </source>
</evidence>
<dbReference type="AlphaFoldDB" id="A0A9P7ZFB1"/>
<organism evidence="4 5">
    <name type="scientific">Emericellopsis atlantica</name>
    <dbReference type="NCBI Taxonomy" id="2614577"/>
    <lineage>
        <taxon>Eukaryota</taxon>
        <taxon>Fungi</taxon>
        <taxon>Dikarya</taxon>
        <taxon>Ascomycota</taxon>
        <taxon>Pezizomycotina</taxon>
        <taxon>Sordariomycetes</taxon>
        <taxon>Hypocreomycetidae</taxon>
        <taxon>Hypocreales</taxon>
        <taxon>Bionectriaceae</taxon>
        <taxon>Emericellopsis</taxon>
    </lineage>
</organism>
<dbReference type="InterPro" id="IPR050987">
    <property type="entry name" value="AtrR-like"/>
</dbReference>
<dbReference type="Pfam" id="PF04082">
    <property type="entry name" value="Fungal_trans"/>
    <property type="match status" value="1"/>
</dbReference>
<dbReference type="Gene3D" id="4.10.240.10">
    <property type="entry name" value="Zn(2)-C6 fungal-type DNA-binding domain"/>
    <property type="match status" value="1"/>
</dbReference>
<dbReference type="InterPro" id="IPR036864">
    <property type="entry name" value="Zn2-C6_fun-type_DNA-bd_sf"/>
</dbReference>
<accession>A0A9P7ZFB1</accession>
<dbReference type="SMART" id="SM00906">
    <property type="entry name" value="Fungal_trans"/>
    <property type="match status" value="1"/>
</dbReference>
<dbReference type="RefSeq" id="XP_046115013.1">
    <property type="nucleotide sequence ID" value="XM_046259134.1"/>
</dbReference>
<dbReference type="Pfam" id="PF00172">
    <property type="entry name" value="Zn_clus"/>
    <property type="match status" value="1"/>
</dbReference>
<dbReference type="PROSITE" id="PS00463">
    <property type="entry name" value="ZN2_CY6_FUNGAL_1"/>
    <property type="match status" value="1"/>
</dbReference>
<sequence length="592" mass="65602">METESPATPSRQYRTRRRTLNSRACDRCRRRKAKCDTLSPQVPCSSCRLADAPCTFELPLARRGPKARHRAGTSLTATEEESTIIAIDDETTAQAEEDADDRLNSTTLLMQEPGQGGFGNGASISASPAASWAGSLVEQPPLTALQRWQRLSLALSLANADPDQIVSRCVDLFFKYLYPLTPLVHEPGLRSDLDNFASGSSLTEIGAWRADSAFTLITAVCAEAAFLLPSDVFPESNEAVGHIFLRASRDCLHSYLEADLESPDANSIAIRYFHSNCIHATGKPKYSWHIFGEATRLAQVMQLHKESSLEGLAPLEAEFRRRAFWIVYMGDKSAAILNNRPITLHRFSFDDDLTTAFPMGLDHESSNLSAVSPDTPSSLPMQSSSLITGFNANLQLWQAASELLLELRLLQDTQRDSMVTGLLARSAPSVEQRQRLDALYVHFTTCLDELPAYLQSCTLATASGQSLMHTTQLVIQCANLQVSFHCLRMVITQRFEDMSYHGTSLEQADLRRTEIARDMLRVMQEAPFWSLQVNGEPYVEKIRLIGASLLAIVHRNPGSPLATRARADFMVLLDTLTRLDSKASDALRSNMM</sequence>
<proteinExistence type="predicted"/>
<dbReference type="SMART" id="SM00066">
    <property type="entry name" value="GAL4"/>
    <property type="match status" value="1"/>
</dbReference>
<dbReference type="InterPro" id="IPR007219">
    <property type="entry name" value="XnlR_reg_dom"/>
</dbReference>
<dbReference type="CDD" id="cd00067">
    <property type="entry name" value="GAL4"/>
    <property type="match status" value="1"/>
</dbReference>
<feature type="domain" description="Zn(2)-C6 fungal-type" evidence="3">
    <location>
        <begin position="24"/>
        <end position="56"/>
    </location>
</feature>
<dbReference type="InterPro" id="IPR001138">
    <property type="entry name" value="Zn2Cys6_DnaBD"/>
</dbReference>
<name>A0A9P7ZFB1_9HYPO</name>
<dbReference type="OrthoDB" id="2283488at2759"/>
<evidence type="ECO:0000313" key="5">
    <source>
        <dbReference type="Proteomes" id="UP000887229"/>
    </source>
</evidence>
<dbReference type="GO" id="GO:0008270">
    <property type="term" value="F:zinc ion binding"/>
    <property type="evidence" value="ECO:0007669"/>
    <property type="project" value="InterPro"/>
</dbReference>
<evidence type="ECO:0000313" key="4">
    <source>
        <dbReference type="EMBL" id="KAG9251089.1"/>
    </source>
</evidence>
<dbReference type="GeneID" id="70290037"/>
<gene>
    <name evidence="4" type="ORF">F5Z01DRAFT_331913</name>
</gene>
<dbReference type="PANTHER" id="PTHR46910:SF1">
    <property type="entry name" value="MISCELLANEOUS ZN(II)2CYS6 TRANSCRIPTION FACTOR (EUROFUNG)-RELATED"/>
    <property type="match status" value="1"/>
</dbReference>
<keyword evidence="2" id="KW-0539">Nucleus</keyword>
<dbReference type="GO" id="GO:0003677">
    <property type="term" value="F:DNA binding"/>
    <property type="evidence" value="ECO:0007669"/>
    <property type="project" value="InterPro"/>
</dbReference>
<protein>
    <submittedName>
        <fullName evidence="4">C6 transcription factor</fullName>
    </submittedName>
</protein>
<evidence type="ECO:0000259" key="3">
    <source>
        <dbReference type="PROSITE" id="PS50048"/>
    </source>
</evidence>
<keyword evidence="1" id="KW-0479">Metal-binding</keyword>
<dbReference type="PROSITE" id="PS50048">
    <property type="entry name" value="ZN2_CY6_FUNGAL_2"/>
    <property type="match status" value="1"/>
</dbReference>
<dbReference type="GO" id="GO:0000981">
    <property type="term" value="F:DNA-binding transcription factor activity, RNA polymerase II-specific"/>
    <property type="evidence" value="ECO:0007669"/>
    <property type="project" value="InterPro"/>
</dbReference>
<comment type="caution">
    <text evidence="4">The sequence shown here is derived from an EMBL/GenBank/DDBJ whole genome shotgun (WGS) entry which is preliminary data.</text>
</comment>